<evidence type="ECO:0000259" key="1">
    <source>
        <dbReference type="Pfam" id="PF09820"/>
    </source>
</evidence>
<proteinExistence type="predicted"/>
<organism evidence="2 3">
    <name type="scientific">Clostridium butyricum</name>
    <dbReference type="NCBI Taxonomy" id="1492"/>
    <lineage>
        <taxon>Bacteria</taxon>
        <taxon>Bacillati</taxon>
        <taxon>Bacillota</taxon>
        <taxon>Clostridia</taxon>
        <taxon>Eubacteriales</taxon>
        <taxon>Clostridiaceae</taxon>
        <taxon>Clostridium</taxon>
    </lineage>
</organism>
<gene>
    <name evidence="2" type="ORF">GND98_010090</name>
</gene>
<dbReference type="PANTHER" id="PTHR34825:SF1">
    <property type="entry name" value="AAA-ATPASE-LIKE DOMAIN-CONTAINING PROTEIN"/>
    <property type="match status" value="1"/>
</dbReference>
<evidence type="ECO:0000313" key="3">
    <source>
        <dbReference type="Proteomes" id="UP000474042"/>
    </source>
</evidence>
<name>A0A6L9ENK0_CLOBU</name>
<evidence type="ECO:0000313" key="2">
    <source>
        <dbReference type="EMBL" id="NAS18213.1"/>
    </source>
</evidence>
<dbReference type="AlphaFoldDB" id="A0A6L9ENK0"/>
<dbReference type="InterPro" id="IPR018631">
    <property type="entry name" value="AAA-ATPase-like_dom"/>
</dbReference>
<dbReference type="EMBL" id="WOFV02000027">
    <property type="protein sequence ID" value="NAS18213.1"/>
    <property type="molecule type" value="Genomic_DNA"/>
</dbReference>
<feature type="non-terminal residue" evidence="2">
    <location>
        <position position="70"/>
    </location>
</feature>
<accession>A0A6L9ENK0</accession>
<dbReference type="PANTHER" id="PTHR34825">
    <property type="entry name" value="CONSERVED PROTEIN, WITH A WEAK D-GALACTARATE DEHYDRATASE/ALTRONATE HYDROLASE DOMAIN"/>
    <property type="match status" value="1"/>
</dbReference>
<protein>
    <submittedName>
        <fullName evidence="2">AAA family ATPase</fullName>
    </submittedName>
</protein>
<comment type="caution">
    <text evidence="2">The sequence shown here is derived from an EMBL/GenBank/DDBJ whole genome shotgun (WGS) entry which is preliminary data.</text>
</comment>
<feature type="domain" description="AAA-ATPase-like" evidence="1">
    <location>
        <begin position="9"/>
        <end position="69"/>
    </location>
</feature>
<sequence length="70" mass="8373">MKKTIQVRTSDFKKIIQDNHYFVDKSLIIKEFVENGADVILTPRPRRFGKTLNMSMIKHFFDIENKEENK</sequence>
<dbReference type="Proteomes" id="UP000474042">
    <property type="component" value="Unassembled WGS sequence"/>
</dbReference>
<reference evidence="2 3" key="1">
    <citation type="submission" date="2020-01" db="EMBL/GenBank/DDBJ databases">
        <title>Genome sequence of a 1,3-propanediol producer, Clostridium butyricum S3.</title>
        <authorList>
            <person name="Zhou J."/>
        </authorList>
    </citation>
    <scope>NUCLEOTIDE SEQUENCE [LARGE SCALE GENOMIC DNA]</scope>
    <source>
        <strain evidence="2 3">S3</strain>
    </source>
</reference>
<dbReference type="Pfam" id="PF09820">
    <property type="entry name" value="AAA-ATPase_like"/>
    <property type="match status" value="1"/>
</dbReference>